<dbReference type="Gene3D" id="3.30.9.10">
    <property type="entry name" value="D-Amino Acid Oxidase, subunit A, domain 2"/>
    <property type="match status" value="1"/>
</dbReference>
<keyword evidence="1 3" id="KW-0560">Oxidoreductase</keyword>
<evidence type="ECO:0000259" key="2">
    <source>
        <dbReference type="Pfam" id="PF01266"/>
    </source>
</evidence>
<dbReference type="InterPro" id="IPR006076">
    <property type="entry name" value="FAD-dep_OxRdtase"/>
</dbReference>
<dbReference type="PANTHER" id="PTHR13847:SF289">
    <property type="entry name" value="GLYCINE OXIDASE"/>
    <property type="match status" value="1"/>
</dbReference>
<dbReference type="Proteomes" id="UP000030960">
    <property type="component" value="Unassembled WGS sequence"/>
</dbReference>
<comment type="caution">
    <text evidence="3">The sequence shown here is derived from an EMBL/GenBank/DDBJ whole genome shotgun (WGS) entry which is preliminary data.</text>
</comment>
<dbReference type="PATRIC" id="fig|1515334.3.peg.3837"/>
<protein>
    <submittedName>
        <fullName evidence="3">D-amino acid dehydrogenase small subunit</fullName>
        <ecNumber evidence="3">1.4.99.6</ecNumber>
    </submittedName>
</protein>
<dbReference type="Pfam" id="PF01266">
    <property type="entry name" value="DAO"/>
    <property type="match status" value="1"/>
</dbReference>
<dbReference type="EMBL" id="JSUQ01000016">
    <property type="protein sequence ID" value="KHQ51648.1"/>
    <property type="molecule type" value="Genomic_DNA"/>
</dbReference>
<accession>A0A0B3RY20</accession>
<dbReference type="RefSeq" id="WP_043144460.1">
    <property type="nucleotide sequence ID" value="NZ_JSUQ01000016.1"/>
</dbReference>
<dbReference type="SUPFAM" id="SSF51905">
    <property type="entry name" value="FAD/NAD(P)-binding domain"/>
    <property type="match status" value="1"/>
</dbReference>
<dbReference type="SUPFAM" id="SSF54373">
    <property type="entry name" value="FAD-linked reductases, C-terminal domain"/>
    <property type="match status" value="1"/>
</dbReference>
<dbReference type="AlphaFoldDB" id="A0A0B3RY20"/>
<dbReference type="GO" id="GO:0016491">
    <property type="term" value="F:oxidoreductase activity"/>
    <property type="evidence" value="ECO:0007669"/>
    <property type="project" value="UniProtKB-KW"/>
</dbReference>
<dbReference type="GO" id="GO:0005737">
    <property type="term" value="C:cytoplasm"/>
    <property type="evidence" value="ECO:0007669"/>
    <property type="project" value="TreeGrafter"/>
</dbReference>
<name>A0A0B3RY20_9RHOB</name>
<gene>
    <name evidence="3" type="ORF">OA50_03811</name>
</gene>
<dbReference type="Gene3D" id="3.50.50.60">
    <property type="entry name" value="FAD/NAD(P)-binding domain"/>
    <property type="match status" value="2"/>
</dbReference>
<dbReference type="OrthoDB" id="9805337at2"/>
<reference evidence="3 4" key="1">
    <citation type="submission" date="2014-10" db="EMBL/GenBank/DDBJ databases">
        <title>Genome sequence of Ponticoccus sp. strain UMTAT08 isolated from clonal culture of toxic dinoflagellate Alexandrium tamiyavanichii.</title>
        <authorList>
            <person name="Gan H.Y."/>
            <person name="Muhd D.-D."/>
            <person name="Mohd Noor M.E."/>
            <person name="Yeong Y.S."/>
            <person name="Usup G."/>
        </authorList>
    </citation>
    <scope>NUCLEOTIDE SEQUENCE [LARGE SCALE GENOMIC DNA]</scope>
    <source>
        <strain evidence="3 4">UMTAT08</strain>
    </source>
</reference>
<dbReference type="PANTHER" id="PTHR13847">
    <property type="entry name" value="SARCOSINE DEHYDROGENASE-RELATED"/>
    <property type="match status" value="1"/>
</dbReference>
<keyword evidence="4" id="KW-1185">Reference proteome</keyword>
<dbReference type="EC" id="1.4.99.6" evidence="3"/>
<evidence type="ECO:0000313" key="4">
    <source>
        <dbReference type="Proteomes" id="UP000030960"/>
    </source>
</evidence>
<organism evidence="3 4">
    <name type="scientific">Mameliella alba</name>
    <dbReference type="NCBI Taxonomy" id="561184"/>
    <lineage>
        <taxon>Bacteria</taxon>
        <taxon>Pseudomonadati</taxon>
        <taxon>Pseudomonadota</taxon>
        <taxon>Alphaproteobacteria</taxon>
        <taxon>Rhodobacterales</taxon>
        <taxon>Roseobacteraceae</taxon>
        <taxon>Mameliella</taxon>
    </lineage>
</organism>
<evidence type="ECO:0000256" key="1">
    <source>
        <dbReference type="ARBA" id="ARBA00023002"/>
    </source>
</evidence>
<proteinExistence type="predicted"/>
<evidence type="ECO:0000313" key="3">
    <source>
        <dbReference type="EMBL" id="KHQ51648.1"/>
    </source>
</evidence>
<feature type="domain" description="FAD dependent oxidoreductase" evidence="2">
    <location>
        <begin position="6"/>
        <end position="394"/>
    </location>
</feature>
<dbReference type="InterPro" id="IPR036188">
    <property type="entry name" value="FAD/NAD-bd_sf"/>
</dbReference>
<sequence>MTKPTLVIGAGVIGAAIALDLQRRGRRVILIDRDAPGRGASYGNMASIAVTEFMPASRPSVWRQIPGWLLDPEGPICVRPAYMPRLIPWFWRFLLASRPSKLRELEAQGAALCARALADTQEMLRDLGLSDQLSDTGCLSLYADETEFAADRERIEMLDRFGFDYEVLGHNQLHDLEPEIDGRITKALLLPDNRTVRDPFRIVTELVNRFEAAGGTVERAAVAGFDRSGRIEAALLADGRRLECQEVVLAAGAFTARMAKQLGEPIPLETERGYHTQIMDPGVSLSHSIIWPAKAFMVSPTAGGLRIGGTVEMAGLDTPPDWRRSKITVCRAKEALPGLRVKDSTEWMGHRPAMADTVPVMSASAKTPGVFYATGHGHLGLTYAATTAKLMGQLIAGERPDLDLHPYRINRF</sequence>